<organism evidence="4 5">
    <name type="scientific">Paenibacillus pabuli</name>
    <dbReference type="NCBI Taxonomy" id="1472"/>
    <lineage>
        <taxon>Bacteria</taxon>
        <taxon>Bacillati</taxon>
        <taxon>Bacillota</taxon>
        <taxon>Bacilli</taxon>
        <taxon>Bacillales</taxon>
        <taxon>Paenibacillaceae</taxon>
        <taxon>Paenibacillus</taxon>
    </lineage>
</organism>
<dbReference type="GO" id="GO:0003677">
    <property type="term" value="F:DNA binding"/>
    <property type="evidence" value="ECO:0007669"/>
    <property type="project" value="UniProtKB-UniRule"/>
</dbReference>
<name>A0A855Y3D6_9BACL</name>
<gene>
    <name evidence="4" type="ORF">DET56_111225</name>
</gene>
<dbReference type="Gene3D" id="1.10.357.10">
    <property type="entry name" value="Tetracycline Repressor, domain 2"/>
    <property type="match status" value="1"/>
</dbReference>
<evidence type="ECO:0000256" key="2">
    <source>
        <dbReference type="PROSITE-ProRule" id="PRU00335"/>
    </source>
</evidence>
<dbReference type="InterPro" id="IPR050624">
    <property type="entry name" value="HTH-type_Tx_Regulator"/>
</dbReference>
<evidence type="ECO:0000259" key="3">
    <source>
        <dbReference type="PROSITE" id="PS50977"/>
    </source>
</evidence>
<dbReference type="InterPro" id="IPR001647">
    <property type="entry name" value="HTH_TetR"/>
</dbReference>
<dbReference type="InterPro" id="IPR041479">
    <property type="entry name" value="TetR_CgmR_C"/>
</dbReference>
<evidence type="ECO:0000313" key="4">
    <source>
        <dbReference type="EMBL" id="PWW36191.1"/>
    </source>
</evidence>
<dbReference type="InterPro" id="IPR036271">
    <property type="entry name" value="Tet_transcr_reg_TetR-rel_C_sf"/>
</dbReference>
<accession>A0A855Y3D6</accession>
<dbReference type="PRINTS" id="PR00455">
    <property type="entry name" value="HTHTETR"/>
</dbReference>
<dbReference type="InterPro" id="IPR009057">
    <property type="entry name" value="Homeodomain-like_sf"/>
</dbReference>
<feature type="DNA-binding region" description="H-T-H motif" evidence="2">
    <location>
        <begin position="27"/>
        <end position="46"/>
    </location>
</feature>
<dbReference type="Pfam" id="PF00440">
    <property type="entry name" value="TetR_N"/>
    <property type="match status" value="1"/>
</dbReference>
<keyword evidence="1 2" id="KW-0238">DNA-binding</keyword>
<dbReference type="Proteomes" id="UP000247078">
    <property type="component" value="Unassembled WGS sequence"/>
</dbReference>
<dbReference type="Pfam" id="PF17937">
    <property type="entry name" value="TetR_C_28"/>
    <property type="match status" value="1"/>
</dbReference>
<comment type="caution">
    <text evidence="4">The sequence shown here is derived from an EMBL/GenBank/DDBJ whole genome shotgun (WGS) entry which is preliminary data.</text>
</comment>
<dbReference type="AlphaFoldDB" id="A0A855Y3D6"/>
<dbReference type="PANTHER" id="PTHR43479">
    <property type="entry name" value="ACREF/ENVCD OPERON REPRESSOR-RELATED"/>
    <property type="match status" value="1"/>
</dbReference>
<feature type="domain" description="HTH tetR-type" evidence="3">
    <location>
        <begin position="4"/>
        <end position="64"/>
    </location>
</feature>
<evidence type="ECO:0000313" key="5">
    <source>
        <dbReference type="Proteomes" id="UP000247078"/>
    </source>
</evidence>
<dbReference type="SUPFAM" id="SSF46689">
    <property type="entry name" value="Homeodomain-like"/>
    <property type="match status" value="1"/>
</dbReference>
<dbReference type="PANTHER" id="PTHR43479:SF11">
    <property type="entry name" value="ACREF_ENVCD OPERON REPRESSOR-RELATED"/>
    <property type="match status" value="1"/>
</dbReference>
<reference evidence="4 5" key="1">
    <citation type="submission" date="2018-05" db="EMBL/GenBank/DDBJ databases">
        <title>Freshwater and sediment microbial communities from various areas in North America, analyzing microbe dynamics in response to fracking.</title>
        <authorList>
            <person name="Lamendella R."/>
        </authorList>
    </citation>
    <scope>NUCLEOTIDE SEQUENCE [LARGE SCALE GENOMIC DNA]</scope>
    <source>
        <strain evidence="4 5">DB-3</strain>
    </source>
</reference>
<dbReference type="EMBL" id="QGTZ01000011">
    <property type="protein sequence ID" value="PWW36191.1"/>
    <property type="molecule type" value="Genomic_DNA"/>
</dbReference>
<sequence length="180" mass="20064">MRSNSRRNEILSSASNIVESLGMEKLTLEAVAKNAGMSKGGLLHHFPNKEAIIKAMIEEYVNDFFSKLNERTNESIDEDGKWSRAYVEVTFNDSNTTADLSTAFVASIFSNPQLLADYHNKNRTVIEAISNDGIDLVDATIVRLATDGLWLSENFGGGELDEELRNQVKERLIKMTFKGS</sequence>
<proteinExistence type="predicted"/>
<evidence type="ECO:0000256" key="1">
    <source>
        <dbReference type="ARBA" id="ARBA00023125"/>
    </source>
</evidence>
<protein>
    <submittedName>
        <fullName evidence="4">TetR family transcriptional regulator</fullName>
    </submittedName>
</protein>
<dbReference type="SUPFAM" id="SSF48498">
    <property type="entry name" value="Tetracyclin repressor-like, C-terminal domain"/>
    <property type="match status" value="1"/>
</dbReference>
<dbReference type="RefSeq" id="WP_110001326.1">
    <property type="nucleotide sequence ID" value="NZ_QGTZ01000011.1"/>
</dbReference>
<dbReference type="PROSITE" id="PS50977">
    <property type="entry name" value="HTH_TETR_2"/>
    <property type="match status" value="1"/>
</dbReference>